<proteinExistence type="predicted"/>
<protein>
    <submittedName>
        <fullName evidence="2">Uncharacterized protein</fullName>
    </submittedName>
</protein>
<accession>A0A0G4K7F9</accession>
<dbReference type="Proteomes" id="UP000043763">
    <property type="component" value="Unassembled WGS sequence"/>
</dbReference>
<feature type="region of interest" description="Disordered" evidence="1">
    <location>
        <begin position="40"/>
        <end position="70"/>
    </location>
</feature>
<gene>
    <name evidence="2" type="ORF">BRSU_1605</name>
</gene>
<name>A0A0G4K7F9_9SPIR</name>
<evidence type="ECO:0000256" key="1">
    <source>
        <dbReference type="SAM" id="MobiDB-lite"/>
    </source>
</evidence>
<dbReference type="RefSeq" id="WP_048594815.1">
    <property type="nucleotide sequence ID" value="NZ_CVLB01000001.1"/>
</dbReference>
<evidence type="ECO:0000313" key="3">
    <source>
        <dbReference type="Proteomes" id="UP000043763"/>
    </source>
</evidence>
<dbReference type="OrthoDB" id="308659at2"/>
<sequence>MKNTLFIILLLIFNLIFLNTCGSYFSPRYYYQQMSSASSGNGTDEPDIGGEDILDPSEDPFNNDDGKKPWNTPNYRNFTLDLDSEYVIAASFGLKNEPKYMLIKDDTWKINDLSRNEYYYDGTNTKAAGFTVNKVKYYMYKNMNPTFSSTSAYNKSDRLKRFWFYRFTGSAGLDTDNYLIAIDSYSKLVFAFAIPVKWKSILGIPAPIEWGSVELGWEASADSANLNSQIKFAIDGFTYFYEYDPVGIVHSDGTIEIYPWCTLSIANDNSYAPRVEGSKIDLSRDIADIGKPGRSPYMPMKVIEKNKIALQIQNLEIENISARSFNDKTIGSDEYLDHAGLSYDMRIANTINGTKTINTITSKEKPSLFFDSLFKLNIGETKSILSTIYTTDIQYEDKDKNTISISLDSKISMYDKKGLSIGTETLITDYDSPDINFNYDSTQDAFIFKDITGANNTKIVEYTQGFTLKKGETKVFYAVIEDSAIGENNGAESSGRIKLIYTLSY</sequence>
<evidence type="ECO:0000313" key="2">
    <source>
        <dbReference type="EMBL" id="CRF33693.1"/>
    </source>
</evidence>
<organism evidence="2 3">
    <name type="scientific">Brachyspira suanatina</name>
    <dbReference type="NCBI Taxonomy" id="381802"/>
    <lineage>
        <taxon>Bacteria</taxon>
        <taxon>Pseudomonadati</taxon>
        <taxon>Spirochaetota</taxon>
        <taxon>Spirochaetia</taxon>
        <taxon>Brachyspirales</taxon>
        <taxon>Brachyspiraceae</taxon>
        <taxon>Brachyspira</taxon>
    </lineage>
</organism>
<dbReference type="EMBL" id="CVLB01000001">
    <property type="protein sequence ID" value="CRF33693.1"/>
    <property type="molecule type" value="Genomic_DNA"/>
</dbReference>
<feature type="compositionally biased region" description="Acidic residues" evidence="1">
    <location>
        <begin position="44"/>
        <end position="62"/>
    </location>
</feature>
<keyword evidence="3" id="KW-1185">Reference proteome</keyword>
<dbReference type="AlphaFoldDB" id="A0A0G4K7F9"/>
<reference evidence="3" key="1">
    <citation type="submission" date="2015-04" db="EMBL/GenBank/DDBJ databases">
        <authorList>
            <person name="Mushtaq Mamoona"/>
        </authorList>
    </citation>
    <scope>NUCLEOTIDE SEQUENCE [LARGE SCALE GENOMIC DNA]</scope>
    <source>
        <strain evidence="3">AN4859/03</strain>
    </source>
</reference>